<dbReference type="Proteomes" id="UP000327493">
    <property type="component" value="Chromosome 5"/>
</dbReference>
<organism evidence="1 2">
    <name type="scientific">Etheostoma spectabile</name>
    <name type="common">orangethroat darter</name>
    <dbReference type="NCBI Taxonomy" id="54343"/>
    <lineage>
        <taxon>Eukaryota</taxon>
        <taxon>Metazoa</taxon>
        <taxon>Chordata</taxon>
        <taxon>Craniata</taxon>
        <taxon>Vertebrata</taxon>
        <taxon>Euteleostomi</taxon>
        <taxon>Actinopterygii</taxon>
        <taxon>Neopterygii</taxon>
        <taxon>Teleostei</taxon>
        <taxon>Neoteleostei</taxon>
        <taxon>Acanthomorphata</taxon>
        <taxon>Eupercaria</taxon>
        <taxon>Perciformes</taxon>
        <taxon>Percoidei</taxon>
        <taxon>Percidae</taxon>
        <taxon>Etheostomatinae</taxon>
        <taxon>Etheostoma</taxon>
    </lineage>
</organism>
<evidence type="ECO:0000313" key="2">
    <source>
        <dbReference type="Proteomes" id="UP000327493"/>
    </source>
</evidence>
<dbReference type="AlphaFoldDB" id="A0A5J5DG47"/>
<sequence length="27" mass="3032">MAYSPRTSVIVSCNPRTPVCSDQQRVH</sequence>
<reference evidence="1 2" key="1">
    <citation type="submission" date="2019-08" db="EMBL/GenBank/DDBJ databases">
        <title>A chromosome-level genome assembly, high-density linkage maps, and genome scans reveal the genomic architecture of hybrid incompatibilities underlying speciation via character displacement in darters (Percidae: Etheostominae).</title>
        <authorList>
            <person name="Moran R.L."/>
            <person name="Catchen J.M."/>
            <person name="Fuller R.C."/>
        </authorList>
    </citation>
    <scope>NUCLEOTIDE SEQUENCE [LARGE SCALE GENOMIC DNA]</scope>
    <source>
        <strain evidence="1">EspeVRDwgs_2016</strain>
        <tissue evidence="1">Muscle</tissue>
    </source>
</reference>
<protein>
    <submittedName>
        <fullName evidence="1">Uncharacterized protein</fullName>
    </submittedName>
</protein>
<name>A0A5J5DG47_9PERO</name>
<proteinExistence type="predicted"/>
<keyword evidence="2" id="KW-1185">Reference proteome</keyword>
<dbReference type="EMBL" id="VOFY01000005">
    <property type="protein sequence ID" value="KAA8592259.1"/>
    <property type="molecule type" value="Genomic_DNA"/>
</dbReference>
<gene>
    <name evidence="1" type="ORF">FQN60_017714</name>
</gene>
<comment type="caution">
    <text evidence="1">The sequence shown here is derived from an EMBL/GenBank/DDBJ whole genome shotgun (WGS) entry which is preliminary data.</text>
</comment>
<accession>A0A5J5DG47</accession>
<evidence type="ECO:0000313" key="1">
    <source>
        <dbReference type="EMBL" id="KAA8592259.1"/>
    </source>
</evidence>